<accession>A0AAV4ALH2</accession>
<proteinExistence type="predicted"/>
<organism evidence="1 2">
    <name type="scientific">Plakobranchus ocellatus</name>
    <dbReference type="NCBI Taxonomy" id="259542"/>
    <lineage>
        <taxon>Eukaryota</taxon>
        <taxon>Metazoa</taxon>
        <taxon>Spiralia</taxon>
        <taxon>Lophotrochozoa</taxon>
        <taxon>Mollusca</taxon>
        <taxon>Gastropoda</taxon>
        <taxon>Heterobranchia</taxon>
        <taxon>Euthyneura</taxon>
        <taxon>Panpulmonata</taxon>
        <taxon>Sacoglossa</taxon>
        <taxon>Placobranchoidea</taxon>
        <taxon>Plakobranchidae</taxon>
        <taxon>Plakobranchus</taxon>
    </lineage>
</organism>
<dbReference type="EMBL" id="BLXT01003949">
    <property type="protein sequence ID" value="GFO08092.1"/>
    <property type="molecule type" value="Genomic_DNA"/>
</dbReference>
<name>A0AAV4ALH2_9GAST</name>
<dbReference type="AlphaFoldDB" id="A0AAV4ALH2"/>
<gene>
    <name evidence="1" type="ORF">PoB_003459700</name>
</gene>
<comment type="caution">
    <text evidence="1">The sequence shown here is derived from an EMBL/GenBank/DDBJ whole genome shotgun (WGS) entry which is preliminary data.</text>
</comment>
<keyword evidence="2" id="KW-1185">Reference proteome</keyword>
<protein>
    <submittedName>
        <fullName evidence="1">Collagen alpha-5(Vi) chain</fullName>
    </submittedName>
</protein>
<dbReference type="Proteomes" id="UP000735302">
    <property type="component" value="Unassembled WGS sequence"/>
</dbReference>
<reference evidence="1 2" key="1">
    <citation type="journal article" date="2021" name="Elife">
        <title>Chloroplast acquisition without the gene transfer in kleptoplastic sea slugs, Plakobranchus ocellatus.</title>
        <authorList>
            <person name="Maeda T."/>
            <person name="Takahashi S."/>
            <person name="Yoshida T."/>
            <person name="Shimamura S."/>
            <person name="Takaki Y."/>
            <person name="Nagai Y."/>
            <person name="Toyoda A."/>
            <person name="Suzuki Y."/>
            <person name="Arimoto A."/>
            <person name="Ishii H."/>
            <person name="Satoh N."/>
            <person name="Nishiyama T."/>
            <person name="Hasebe M."/>
            <person name="Maruyama T."/>
            <person name="Minagawa J."/>
            <person name="Obokata J."/>
            <person name="Shigenobu S."/>
        </authorList>
    </citation>
    <scope>NUCLEOTIDE SEQUENCE [LARGE SCALE GENOMIC DNA]</scope>
</reference>
<evidence type="ECO:0000313" key="2">
    <source>
        <dbReference type="Proteomes" id="UP000735302"/>
    </source>
</evidence>
<dbReference type="GO" id="GO:0005581">
    <property type="term" value="C:collagen trimer"/>
    <property type="evidence" value="ECO:0007669"/>
    <property type="project" value="UniProtKB-KW"/>
</dbReference>
<evidence type="ECO:0000313" key="1">
    <source>
        <dbReference type="EMBL" id="GFO08092.1"/>
    </source>
</evidence>
<sequence length="266" mass="30801">CELPETKKCVDYNYTYQRSCGIYTCLWDSRIARAKWHKTFTGCYYGKRCYNVGSEVLWHNVKNCDYLKCTDQNGIIKIRRFTRGCFYGKGCYVVGSEVIKYNVKHCQFLKCTDQNGSIKFGPPRSGCYYGKRCYKVGSEVARLNVNNCDYLKCTDQNGIIEVRRITQGCYYGRRCYQIGSEVARHDVKHCHFLKCTDQNGSIKFRQSRSECKDMNGNCVPKDSKFSVIRDGKRHDKCSCTVVENRYKSHAEKVKGFNLEVLHSCGK</sequence>
<keyword evidence="1" id="KW-0176">Collagen</keyword>
<feature type="non-terminal residue" evidence="1">
    <location>
        <position position="1"/>
    </location>
</feature>